<comment type="caution">
    <text evidence="2">The sequence shown here is derived from an EMBL/GenBank/DDBJ whole genome shotgun (WGS) entry which is preliminary data.</text>
</comment>
<dbReference type="AlphaFoldDB" id="A0A4U1CU09"/>
<feature type="chain" id="PRO_5020820207" evidence="1">
    <location>
        <begin position="21"/>
        <end position="168"/>
    </location>
</feature>
<evidence type="ECO:0000313" key="2">
    <source>
        <dbReference type="EMBL" id="TKC10595.1"/>
    </source>
</evidence>
<sequence>MLKKSILILFLSVLSVCVNAQEGWFKQKISEKVSVTFPLEPKKINEQNYGIKDAEGVVYLVSFVDLLKATGMPLNEFNEKIKAQQFADDFMGGLTPTMPKFIFKAAKISTLKGYTAYQVIGRDEPNKSTIAMNIVFVDGIAYSITNIITDGKNTKNRDIFLTNISITK</sequence>
<evidence type="ECO:0000313" key="3">
    <source>
        <dbReference type="Proteomes" id="UP000309488"/>
    </source>
</evidence>
<organism evidence="2 3">
    <name type="scientific">Pedobacter polaris</name>
    <dbReference type="NCBI Taxonomy" id="2571273"/>
    <lineage>
        <taxon>Bacteria</taxon>
        <taxon>Pseudomonadati</taxon>
        <taxon>Bacteroidota</taxon>
        <taxon>Sphingobacteriia</taxon>
        <taxon>Sphingobacteriales</taxon>
        <taxon>Sphingobacteriaceae</taxon>
        <taxon>Pedobacter</taxon>
    </lineage>
</organism>
<reference evidence="2 3" key="1">
    <citation type="submission" date="2019-04" db="EMBL/GenBank/DDBJ databases">
        <title>Pedobacter sp. RP-3-22 sp. nov., isolated from Arctic soil.</title>
        <authorList>
            <person name="Dahal R.H."/>
            <person name="Kim D.-U."/>
        </authorList>
    </citation>
    <scope>NUCLEOTIDE SEQUENCE [LARGE SCALE GENOMIC DNA]</scope>
    <source>
        <strain evidence="2 3">RP-3-22</strain>
    </source>
</reference>
<protein>
    <submittedName>
        <fullName evidence="2">Uncharacterized protein</fullName>
    </submittedName>
</protein>
<gene>
    <name evidence="2" type="ORF">FA048_10470</name>
</gene>
<dbReference type="RefSeq" id="WP_136840593.1">
    <property type="nucleotide sequence ID" value="NZ_SWBR01000002.1"/>
</dbReference>
<feature type="signal peptide" evidence="1">
    <location>
        <begin position="1"/>
        <end position="20"/>
    </location>
</feature>
<dbReference type="EMBL" id="SWBR01000002">
    <property type="protein sequence ID" value="TKC10595.1"/>
    <property type="molecule type" value="Genomic_DNA"/>
</dbReference>
<evidence type="ECO:0000256" key="1">
    <source>
        <dbReference type="SAM" id="SignalP"/>
    </source>
</evidence>
<dbReference type="Proteomes" id="UP000309488">
    <property type="component" value="Unassembled WGS sequence"/>
</dbReference>
<keyword evidence="1" id="KW-0732">Signal</keyword>
<accession>A0A4U1CU09</accession>
<name>A0A4U1CU09_9SPHI</name>
<proteinExistence type="predicted"/>
<dbReference type="OrthoDB" id="767434at2"/>
<keyword evidence="3" id="KW-1185">Reference proteome</keyword>